<dbReference type="STRING" id="1448308.A0A2T2P9B7"/>
<reference evidence="2 3" key="1">
    <citation type="journal article" date="2018" name="Front. Microbiol.">
        <title>Genome-Wide Analysis of Corynespora cassiicola Leaf Fall Disease Putative Effectors.</title>
        <authorList>
            <person name="Lopez D."/>
            <person name="Ribeiro S."/>
            <person name="Label P."/>
            <person name="Fumanal B."/>
            <person name="Venisse J.S."/>
            <person name="Kohler A."/>
            <person name="de Oliveira R.R."/>
            <person name="Labutti K."/>
            <person name="Lipzen A."/>
            <person name="Lail K."/>
            <person name="Bauer D."/>
            <person name="Ohm R.A."/>
            <person name="Barry K.W."/>
            <person name="Spatafora J."/>
            <person name="Grigoriev I.V."/>
            <person name="Martin F.M."/>
            <person name="Pujade-Renaud V."/>
        </authorList>
    </citation>
    <scope>NUCLEOTIDE SEQUENCE [LARGE SCALE GENOMIC DNA]</scope>
    <source>
        <strain evidence="2 3">Philippines</strain>
    </source>
</reference>
<dbReference type="OrthoDB" id="5135333at2759"/>
<sequence>MAAQKKKPWYLETTGTTPELCRVCAQVNFAWLLEHDFSKARWDHWKSAPSDDDGLQHTNFPETNTKTTYNFPELSLGFLCEIIEKSESCTFCNLTSQTVAALYKIEKQELLKYEFGDFPSRSVFCTLENTKKHLTPNDTYDLIINLTNIQSNFHVFQQATIHRIEDNNAVPYTGRLVSRQINFLSIKNWLARFHPSDESFENQEKIIPGFRVVDVLNNNIIPVRGPRGCRYLALSYVWGGPQEFQNVRAIDTKLQLPGSLLKHPLPKTIEDAILLTSNVGERFLWVDSLCIVQDDGEAKMVQINAMDQVYSCAIAAIVAIDGRSCHDGLPGVRSTEGRWKQHTISVRGIRLANKQINGRAGRECVWTTRGWTYQEHALSQRCIHFDSDGLQFESEDGLFVEDVYPPPHNLQPQQAPCGIPAAVTVPGIHLQSNIVLYALSVSFYSTRSLTYESDALSAFQGVLNVHRNRFRRNFLYGMPSSELEFSLIWQPVGHIYRRIHDDNNRAMFPSWSWIGWKGTVVLPLSNAARFSRVTWINAGDMVTEFTSEDWRGTESTELGNWKLVTNHGADVIPCFYQENEPTARFAHPISQQIPHRFEGYLFLRENSHVLSFCALTVSLEAEPGNRSLEDPEDTNATSPDTVHSYTLKDRFDRCCGIVYLHSQDTKTNRSRKLQCVAISRTKYGTGNASSDAPPSDDSDVTQIRAEYALRQHLRSKSEQRNASNYFDTYDFELKWQAYDIVVIARLAKSEGLSERIGVGFCLVEAFWDADPERMVVSLA</sequence>
<dbReference type="PANTHER" id="PTHR33112">
    <property type="entry name" value="DOMAIN PROTEIN, PUTATIVE-RELATED"/>
    <property type="match status" value="1"/>
</dbReference>
<feature type="domain" description="Heterokaryon incompatibility" evidence="1">
    <location>
        <begin position="231"/>
        <end position="375"/>
    </location>
</feature>
<dbReference type="Proteomes" id="UP000240883">
    <property type="component" value="Unassembled WGS sequence"/>
</dbReference>
<dbReference type="EMBL" id="KZ678128">
    <property type="protein sequence ID" value="PSN74253.1"/>
    <property type="molecule type" value="Genomic_DNA"/>
</dbReference>
<dbReference type="AlphaFoldDB" id="A0A2T2P9B7"/>
<evidence type="ECO:0000313" key="3">
    <source>
        <dbReference type="Proteomes" id="UP000240883"/>
    </source>
</evidence>
<accession>A0A2T2P9B7</accession>
<keyword evidence="3" id="KW-1185">Reference proteome</keyword>
<organism evidence="2 3">
    <name type="scientific">Corynespora cassiicola Philippines</name>
    <dbReference type="NCBI Taxonomy" id="1448308"/>
    <lineage>
        <taxon>Eukaryota</taxon>
        <taxon>Fungi</taxon>
        <taxon>Dikarya</taxon>
        <taxon>Ascomycota</taxon>
        <taxon>Pezizomycotina</taxon>
        <taxon>Dothideomycetes</taxon>
        <taxon>Pleosporomycetidae</taxon>
        <taxon>Pleosporales</taxon>
        <taxon>Corynesporascaceae</taxon>
        <taxon>Corynespora</taxon>
    </lineage>
</organism>
<proteinExistence type="predicted"/>
<protein>
    <submittedName>
        <fullName evidence="2">HET-domain-containing protein</fullName>
    </submittedName>
</protein>
<evidence type="ECO:0000259" key="1">
    <source>
        <dbReference type="Pfam" id="PF06985"/>
    </source>
</evidence>
<gene>
    <name evidence="2" type="ORF">BS50DRAFT_11742</name>
</gene>
<dbReference type="InterPro" id="IPR010730">
    <property type="entry name" value="HET"/>
</dbReference>
<name>A0A2T2P9B7_CORCC</name>
<dbReference type="Pfam" id="PF06985">
    <property type="entry name" value="HET"/>
    <property type="match status" value="1"/>
</dbReference>
<evidence type="ECO:0000313" key="2">
    <source>
        <dbReference type="EMBL" id="PSN74253.1"/>
    </source>
</evidence>
<dbReference type="PANTHER" id="PTHR33112:SF12">
    <property type="entry name" value="HETEROKARYON INCOMPATIBILITY DOMAIN-CONTAINING PROTEIN"/>
    <property type="match status" value="1"/>
</dbReference>